<dbReference type="Gene3D" id="2.60.120.1540">
    <property type="match status" value="1"/>
</dbReference>
<dbReference type="Pfam" id="PF07677">
    <property type="entry name" value="A2M_recep"/>
    <property type="match status" value="1"/>
</dbReference>
<dbReference type="InterPro" id="IPR036595">
    <property type="entry name" value="A-macroglobulin_rcpt-bd_sf"/>
</dbReference>
<evidence type="ECO:0000256" key="1">
    <source>
        <dbReference type="ARBA" id="ARBA00010952"/>
    </source>
</evidence>
<evidence type="ECO:0000256" key="4">
    <source>
        <dbReference type="ARBA" id="ARBA00022900"/>
    </source>
</evidence>
<dbReference type="SUPFAM" id="SSF49410">
    <property type="entry name" value="Alpha-macroglobulin receptor domain"/>
    <property type="match status" value="1"/>
</dbReference>
<dbReference type="InterPro" id="IPR041555">
    <property type="entry name" value="MG3"/>
</dbReference>
<dbReference type="Pfam" id="PF07703">
    <property type="entry name" value="A2M_BRD"/>
    <property type="match status" value="1"/>
</dbReference>
<evidence type="ECO:0000256" key="9">
    <source>
        <dbReference type="SAM" id="SignalP"/>
    </source>
</evidence>
<evidence type="ECO:0000256" key="7">
    <source>
        <dbReference type="ARBA" id="ARBA00023180"/>
    </source>
</evidence>
<keyword evidence="3 9" id="KW-0732">Signal</keyword>
<dbReference type="SMART" id="SM01361">
    <property type="entry name" value="A2M_recep"/>
    <property type="match status" value="1"/>
</dbReference>
<dbReference type="PANTHER" id="PTHR11412:SF136">
    <property type="entry name" value="CD109 ANTIGEN"/>
    <property type="match status" value="1"/>
</dbReference>
<dbReference type="InterPro" id="IPR047565">
    <property type="entry name" value="Alpha-macroglob_thiol-ester_cl"/>
</dbReference>
<evidence type="ECO:0000256" key="3">
    <source>
        <dbReference type="ARBA" id="ARBA00022729"/>
    </source>
</evidence>
<dbReference type="InterPro" id="IPR011626">
    <property type="entry name" value="Alpha-macroglobulin_TED"/>
</dbReference>
<organism evidence="13 14">
    <name type="scientific">Patiria miniata</name>
    <name type="common">Bat star</name>
    <name type="synonym">Asterina miniata</name>
    <dbReference type="NCBI Taxonomy" id="46514"/>
    <lineage>
        <taxon>Eukaryota</taxon>
        <taxon>Metazoa</taxon>
        <taxon>Echinodermata</taxon>
        <taxon>Eleutherozoa</taxon>
        <taxon>Asterozoa</taxon>
        <taxon>Asteroidea</taxon>
        <taxon>Valvatacea</taxon>
        <taxon>Valvatida</taxon>
        <taxon>Asterinidae</taxon>
        <taxon>Patiria</taxon>
    </lineage>
</organism>
<dbReference type="GO" id="GO:0005615">
    <property type="term" value="C:extracellular space"/>
    <property type="evidence" value="ECO:0007669"/>
    <property type="project" value="InterPro"/>
</dbReference>
<evidence type="ECO:0000259" key="12">
    <source>
        <dbReference type="SMART" id="SM01361"/>
    </source>
</evidence>
<dbReference type="CDD" id="cd02897">
    <property type="entry name" value="A2M_2"/>
    <property type="match status" value="1"/>
</dbReference>
<feature type="region of interest" description="Disordered" evidence="8">
    <location>
        <begin position="706"/>
        <end position="730"/>
    </location>
</feature>
<dbReference type="InterPro" id="IPR002890">
    <property type="entry name" value="MG2"/>
</dbReference>
<dbReference type="Gene3D" id="2.60.40.2950">
    <property type="match status" value="1"/>
</dbReference>
<dbReference type="PROSITE" id="PS00477">
    <property type="entry name" value="ALPHA_2_MACROGLOBULIN"/>
    <property type="match status" value="1"/>
</dbReference>
<dbReference type="RefSeq" id="XP_038068452.1">
    <property type="nucleotide sequence ID" value="XM_038212524.1"/>
</dbReference>
<dbReference type="Proteomes" id="UP000887568">
    <property type="component" value="Unplaced"/>
</dbReference>
<dbReference type="Gene3D" id="2.60.40.1930">
    <property type="match status" value="2"/>
</dbReference>
<dbReference type="OrthoDB" id="9998011at2759"/>
<sequence length="1503" mass="164363">MRAIAASLIVCVALLTQGCLGQREPLGRSETTPEPGHSRTYIILAPNTIHPGLPLSLSVSILDAVSDVTVTATILKVQELIETSVASVSGTFSSGVTEVLNLLVSGDEHGDSYKLRIEGSGGLVFSQTEELTFSPSSFSILVQSDKAIYKPGQTVHFRAMAIYPDLKPYMGTFDVKLKDPVGNVIQQWMGLQNTTYGVVSGETVMSDNPVLGDWILTVTANNEVYDHTITIDEYVLPKFEVIVTPPPYLVSMDTQTTFTVEAKYTYGEPVKGSVSMEITLQYSTKRYQVEFQIDGKAETVVTMQELSALSNNNLYSGNQFICTANVTESLTGITQTGTGVVSYHEKPIKVAELPGNSDVFKPGLVYTAYVTVTHVDDSPLTDAERQCTLVVTHQHRVEGSWDTIDAIDSDVAIPENGILKLDFNFPIEANWASIHVAYYYENNQQYYGYEVNKNLNPAESPSNQFLQILAQGTSFQAGTQASFEIRTTEIPPKLTYQIFAKGNIVLTDSITSVLSTNTILTIDVTSAMAPKARLVVSYVRPDNSELILDSISISVDGAFENEVTIGFNKDEAEPGDEIKLDVTAERNSFVGILAIDTSVMLLKTGNDITQSMVVDALGEFDTTSNDNGDTFDGGFGRPVARRKRSAWCCWWPFPTPGNTARKILDSAGILVFTDALVYGIMTPDITYWERGDVMYDAIPAAFPAAGAEEDADEAPDNSAIVPNQAPPTPRVRTEFPETWLWSDYVAGDDGRVRVSSTVPDTITSWVASAFSMSTQKGIGVADPTAKVKVFRPFFVSLTLPYSVIRGEKVVLQATVFNYLAFPVQATVTLTGSVEFQSLSYDENASEKVSNADQVQSVKVPASGGTTVYFPILPQKLGMVDLSVRATTDKAADAVVRQLLVEPEGIPTSFSEPVFIDFNTTQGRLSKDFTFGFPKDLLVAGSVRAQLTVTGDIMGPTMNGLDKLLQLPYGCGEQTMLSFAPNVFIYSYLTNTGQNNPSIMQKAKDFTTRGYQRELTYQHDDHSFSAFGNSDPSGSSWLTAFVIKSFASAKPFVYIDSSVVQQSIQWLISQQTRDGIFQEPGKVIHTDMQGGVSSTVTMTAYVLIALKEVQVQRVHLDLPQTFWDSLDRSAGLARGYLENQYDSISNDVYALSLVTYALTLAETSDSRFFDAFQRMAVVQDGVKHWEDPSTAGEQVDQWFCYYYSPPSADIEMTGYALLTHLARNELAEAAPVARWLTDQRNEYGGYGSTQDTVIGLQALSAYASRLSSTPKNIVMDVTATDLADYSSRVTLNDDNSIVLQKIELPVSSGTIQTTVSGTGSCLMQFSAFYNLAEVLVRPSFELTVSMLDINKNTVNIVACGRYIGGNAVTGMAMIEIGLPSGFYADEGALTNEVQAKENLQKYELGKRTVYLYLESLMRNTDYCFNVVARRDKIVANLKPSNAVIYEYYKPGDQTVVSYSSRSLSEASVCQTCPTCCGMEPDNGGSHLTGQLLLITMATLLSLLY</sequence>
<dbReference type="InterPro" id="IPR001599">
    <property type="entry name" value="Macroglobln_a2"/>
</dbReference>
<dbReference type="InterPro" id="IPR041813">
    <property type="entry name" value="A2M_TED"/>
</dbReference>
<evidence type="ECO:0000256" key="6">
    <source>
        <dbReference type="ARBA" id="ARBA00023157"/>
    </source>
</evidence>
<keyword evidence="4" id="KW-0722">Serine protease inhibitor</keyword>
<evidence type="ECO:0000313" key="13">
    <source>
        <dbReference type="EnsemblMetazoa" id="XP_038068452.1"/>
    </source>
</evidence>
<dbReference type="PANTHER" id="PTHR11412">
    <property type="entry name" value="MACROGLOBULIN / COMPLEMENT"/>
    <property type="match status" value="1"/>
</dbReference>
<comment type="similarity">
    <text evidence="1">Belongs to the protease inhibitor I39 (alpha-2-macroglobulin) family.</text>
</comment>
<evidence type="ECO:0000259" key="10">
    <source>
        <dbReference type="SMART" id="SM01359"/>
    </source>
</evidence>
<dbReference type="CTD" id="135228"/>
<evidence type="ECO:0000256" key="2">
    <source>
        <dbReference type="ARBA" id="ARBA00022690"/>
    </source>
</evidence>
<dbReference type="SMART" id="SM01360">
    <property type="entry name" value="A2M"/>
    <property type="match status" value="1"/>
</dbReference>
<dbReference type="GeneID" id="119737885"/>
<dbReference type="OMA" id="FMNSFTV"/>
<dbReference type="InterPro" id="IPR011625">
    <property type="entry name" value="A2M_N_BRD"/>
</dbReference>
<keyword evidence="6" id="KW-1015">Disulfide bond</keyword>
<dbReference type="InterPro" id="IPR019742">
    <property type="entry name" value="MacrogloblnA2_CS"/>
</dbReference>
<feature type="signal peptide" evidence="9">
    <location>
        <begin position="1"/>
        <end position="21"/>
    </location>
</feature>
<dbReference type="EnsemblMetazoa" id="XM_038212523.1">
    <property type="protein sequence ID" value="XP_038068451.1"/>
    <property type="gene ID" value="LOC119737885"/>
</dbReference>
<dbReference type="SMART" id="SM01419">
    <property type="entry name" value="Thiol-ester_cl"/>
    <property type="match status" value="1"/>
</dbReference>
<dbReference type="Pfam" id="PF01835">
    <property type="entry name" value="MG2"/>
    <property type="match status" value="1"/>
</dbReference>
<dbReference type="SUPFAM" id="SSF81296">
    <property type="entry name" value="E set domains"/>
    <property type="match status" value="1"/>
</dbReference>
<dbReference type="RefSeq" id="XP_038068451.1">
    <property type="nucleotide sequence ID" value="XM_038212523.1"/>
</dbReference>
<evidence type="ECO:0000259" key="11">
    <source>
        <dbReference type="SMART" id="SM01360"/>
    </source>
</evidence>
<dbReference type="InterPro" id="IPR014756">
    <property type="entry name" value="Ig_E-set"/>
</dbReference>
<dbReference type="Pfam" id="PF17791">
    <property type="entry name" value="MG3"/>
    <property type="match status" value="1"/>
</dbReference>
<reference evidence="13" key="1">
    <citation type="submission" date="2022-11" db="UniProtKB">
        <authorList>
            <consortium name="EnsemblMetazoa"/>
        </authorList>
    </citation>
    <scope>IDENTIFICATION</scope>
</reference>
<dbReference type="Gene3D" id="2.60.40.10">
    <property type="entry name" value="Immunoglobulins"/>
    <property type="match status" value="2"/>
</dbReference>
<dbReference type="Gene3D" id="1.50.10.20">
    <property type="match status" value="1"/>
</dbReference>
<dbReference type="Pfam" id="PF07678">
    <property type="entry name" value="TED_complement"/>
    <property type="match status" value="1"/>
</dbReference>
<dbReference type="SUPFAM" id="SSF48239">
    <property type="entry name" value="Terpenoid cyclases/Protein prenyltransferases"/>
    <property type="match status" value="1"/>
</dbReference>
<protein>
    <recommendedName>
        <fullName evidence="15">CD109 antigen-like</fullName>
    </recommendedName>
</protein>
<evidence type="ECO:0008006" key="15">
    <source>
        <dbReference type="Google" id="ProtNLM"/>
    </source>
</evidence>
<keyword evidence="2" id="KW-0646">Protease inhibitor</keyword>
<proteinExistence type="inferred from homology"/>
<name>A0A914AXN0_PATMI</name>
<dbReference type="Gene3D" id="2.20.130.20">
    <property type="match status" value="1"/>
</dbReference>
<dbReference type="Gene3D" id="2.60.40.690">
    <property type="entry name" value="Alpha-macroglobulin, receptor-binding domain"/>
    <property type="match status" value="1"/>
</dbReference>
<dbReference type="InterPro" id="IPR050473">
    <property type="entry name" value="A2M/Complement_sys"/>
</dbReference>
<evidence type="ECO:0000313" key="14">
    <source>
        <dbReference type="Proteomes" id="UP000887568"/>
    </source>
</evidence>
<dbReference type="SMART" id="SM01359">
    <property type="entry name" value="A2M_N_2"/>
    <property type="match status" value="1"/>
</dbReference>
<evidence type="ECO:0000256" key="5">
    <source>
        <dbReference type="ARBA" id="ARBA00022966"/>
    </source>
</evidence>
<accession>A0A914AXN0</accession>
<feature type="domain" description="Alpha-2-macroglobulin" evidence="11">
    <location>
        <begin position="738"/>
        <end position="829"/>
    </location>
</feature>
<keyword evidence="14" id="KW-1185">Reference proteome</keyword>
<dbReference type="InterPro" id="IPR009048">
    <property type="entry name" value="A-macroglobulin_rcpt-bd"/>
</dbReference>
<dbReference type="PROSITE" id="PS51257">
    <property type="entry name" value="PROKAR_LIPOPROTEIN"/>
    <property type="match status" value="1"/>
</dbReference>
<dbReference type="InterPro" id="IPR013783">
    <property type="entry name" value="Ig-like_fold"/>
</dbReference>
<feature type="domain" description="Alpha-2-macroglobulin bait region" evidence="10">
    <location>
        <begin position="466"/>
        <end position="602"/>
    </location>
</feature>
<feature type="chain" id="PRO_5038324120" description="CD109 antigen-like" evidence="9">
    <location>
        <begin position="22"/>
        <end position="1503"/>
    </location>
</feature>
<keyword evidence="5" id="KW-0882">Thioester bond</keyword>
<dbReference type="InterPro" id="IPR008930">
    <property type="entry name" value="Terpenoid_cyclase/PrenylTrfase"/>
</dbReference>
<dbReference type="Gene3D" id="6.20.50.160">
    <property type="match status" value="1"/>
</dbReference>
<dbReference type="FunFam" id="1.50.10.20:FF:000001">
    <property type="entry name" value="CD109 isoform 1"/>
    <property type="match status" value="1"/>
</dbReference>
<feature type="domain" description="Alpha-macroglobulin receptor-binding" evidence="12">
    <location>
        <begin position="1368"/>
        <end position="1457"/>
    </location>
</feature>
<dbReference type="Pfam" id="PF00207">
    <property type="entry name" value="A2M"/>
    <property type="match status" value="1"/>
</dbReference>
<dbReference type="Gene3D" id="2.60.40.1940">
    <property type="match status" value="1"/>
</dbReference>
<keyword evidence="7" id="KW-0325">Glycoprotein</keyword>
<dbReference type="EnsemblMetazoa" id="XM_038212524.1">
    <property type="protein sequence ID" value="XP_038068452.1"/>
    <property type="gene ID" value="LOC119737885"/>
</dbReference>
<evidence type="ECO:0000256" key="8">
    <source>
        <dbReference type="SAM" id="MobiDB-lite"/>
    </source>
</evidence>
<dbReference type="GO" id="GO:0004867">
    <property type="term" value="F:serine-type endopeptidase inhibitor activity"/>
    <property type="evidence" value="ECO:0007669"/>
    <property type="project" value="UniProtKB-KW"/>
</dbReference>